<accession>A0ABT1G6A0</accession>
<comment type="caution">
    <text evidence="2">The sequence shown here is derived from an EMBL/GenBank/DDBJ whole genome shotgun (WGS) entry which is preliminary data.</text>
</comment>
<sequence length="280" mass="33180">MPGPRLILLLLLTALLLAACSRVQFVYDRADWLGARWVANYLDLDREQRRWIRSEIDSYRDFHRRQRLPEINAFLNTLIDDIEQQRFRRTTLVDRLGNAETMFRQTARDVLPTSAEVLADLNAEQRQSLAQRFQDRQEEQQERQREREQMDEQERRQALRQGAESWLGSVSEGQIDHLISCRDQLPEVGLLQQSWETARQKELLERMENSESVESLGSYLEDWWLDYREQPPELAGARAVRRVVTVDCLEVFLPTLSEDQRGHLLDRLKSYQREVSRLLE</sequence>
<proteinExistence type="predicted"/>
<evidence type="ECO:0000313" key="2">
    <source>
        <dbReference type="EMBL" id="MCP1726827.1"/>
    </source>
</evidence>
<protein>
    <recommendedName>
        <fullName evidence="4">Lipoprotein</fullName>
    </recommendedName>
</protein>
<dbReference type="EMBL" id="JALJYF010000001">
    <property type="protein sequence ID" value="MCP1726827.1"/>
    <property type="molecule type" value="Genomic_DNA"/>
</dbReference>
<evidence type="ECO:0000313" key="3">
    <source>
        <dbReference type="Proteomes" id="UP001523550"/>
    </source>
</evidence>
<evidence type="ECO:0008006" key="4">
    <source>
        <dbReference type="Google" id="ProtNLM"/>
    </source>
</evidence>
<reference evidence="2 3" key="1">
    <citation type="submission" date="2022-03" db="EMBL/GenBank/DDBJ databases">
        <title>Genomic Encyclopedia of Type Strains, Phase III (KMG-III): the genomes of soil and plant-associated and newly described type strains.</title>
        <authorList>
            <person name="Whitman W."/>
        </authorList>
    </citation>
    <scope>NUCLEOTIDE SEQUENCE [LARGE SCALE GENOMIC DNA]</scope>
    <source>
        <strain evidence="2 3">BSker1</strain>
    </source>
</reference>
<feature type="region of interest" description="Disordered" evidence="1">
    <location>
        <begin position="129"/>
        <end position="158"/>
    </location>
</feature>
<name>A0ABT1G6A0_9GAMM</name>
<dbReference type="RefSeq" id="WP_253445720.1">
    <property type="nucleotide sequence ID" value="NZ_JALJYF010000001.1"/>
</dbReference>
<evidence type="ECO:0000256" key="1">
    <source>
        <dbReference type="SAM" id="MobiDB-lite"/>
    </source>
</evidence>
<dbReference type="Pfam" id="PF19795">
    <property type="entry name" value="DUF6279"/>
    <property type="match status" value="1"/>
</dbReference>
<dbReference type="PROSITE" id="PS51257">
    <property type="entry name" value="PROKAR_LIPOPROTEIN"/>
    <property type="match status" value="1"/>
</dbReference>
<organism evidence="2 3">
    <name type="scientific">Natronospira proteinivora</name>
    <dbReference type="NCBI Taxonomy" id="1807133"/>
    <lineage>
        <taxon>Bacteria</taxon>
        <taxon>Pseudomonadati</taxon>
        <taxon>Pseudomonadota</taxon>
        <taxon>Gammaproteobacteria</taxon>
        <taxon>Natronospirales</taxon>
        <taxon>Natronospiraceae</taxon>
        <taxon>Natronospira</taxon>
    </lineage>
</organism>
<gene>
    <name evidence="2" type="ORF">J2T60_000792</name>
</gene>
<keyword evidence="3" id="KW-1185">Reference proteome</keyword>
<feature type="compositionally biased region" description="Basic and acidic residues" evidence="1">
    <location>
        <begin position="133"/>
        <end position="157"/>
    </location>
</feature>
<dbReference type="Proteomes" id="UP001523550">
    <property type="component" value="Unassembled WGS sequence"/>
</dbReference>